<evidence type="ECO:0000256" key="8">
    <source>
        <dbReference type="ARBA" id="ARBA00023180"/>
    </source>
</evidence>
<dbReference type="Proteomes" id="UP000694871">
    <property type="component" value="Unplaced"/>
</dbReference>
<dbReference type="Gene3D" id="3.40.50.300">
    <property type="entry name" value="P-loop containing nucleotide triphosphate hydrolases"/>
    <property type="match status" value="1"/>
</dbReference>
<comment type="pathway">
    <text evidence="1">Glycan metabolism; heparin biosynthesis.</text>
</comment>
<evidence type="ECO:0000313" key="17">
    <source>
        <dbReference type="Proteomes" id="UP000694871"/>
    </source>
</evidence>
<keyword evidence="9" id="KW-0511">Multifunctional enzyme</keyword>
<dbReference type="PANTHER" id="PTHR10605:SF30">
    <property type="entry name" value="BIFUNCTIONAL HEPARAN SULFATE N-DEACETYLASE_N-SULFOTRANSFERASE 1"/>
    <property type="match status" value="1"/>
</dbReference>
<keyword evidence="14" id="KW-1133">Transmembrane helix</keyword>
<evidence type="ECO:0000256" key="7">
    <source>
        <dbReference type="ARBA" id="ARBA00023157"/>
    </source>
</evidence>
<comment type="similarity">
    <text evidence="3">Belongs to the sulfotransferase 1 family. NDST subfamily.</text>
</comment>
<evidence type="ECO:0000256" key="3">
    <source>
        <dbReference type="ARBA" id="ARBA00010420"/>
    </source>
</evidence>
<dbReference type="InterPro" id="IPR021930">
    <property type="entry name" value="Heparan_SO4_deacetylase_dom"/>
</dbReference>
<protein>
    <recommendedName>
        <fullName evidence="11">Bifunctional heparan sulfate N-deacetylase/N-sulfotransferase 1</fullName>
        <ecNumber evidence="4">2.8.2.8</ecNumber>
    </recommendedName>
    <alternativeName>
        <fullName evidence="12">Glucosaminyl N-deacetylase/N-sulfotransferase 1</fullName>
    </alternativeName>
</protein>
<evidence type="ECO:0000259" key="15">
    <source>
        <dbReference type="Pfam" id="PF00685"/>
    </source>
</evidence>
<evidence type="ECO:0000256" key="14">
    <source>
        <dbReference type="SAM" id="Phobius"/>
    </source>
</evidence>
<reference evidence="18" key="1">
    <citation type="submission" date="2025-08" db="UniProtKB">
        <authorList>
            <consortium name="RefSeq"/>
        </authorList>
    </citation>
    <scope>IDENTIFICATION</scope>
</reference>
<comment type="pathway">
    <text evidence="2">Glycan metabolism; heparan sulfate biosynthesis.</text>
</comment>
<dbReference type="InterPro" id="IPR000863">
    <property type="entry name" value="Sulfotransferase_dom"/>
</dbReference>
<gene>
    <name evidence="18" type="primary">NDST1</name>
</gene>
<evidence type="ECO:0000256" key="1">
    <source>
        <dbReference type="ARBA" id="ARBA00004841"/>
    </source>
</evidence>
<name>A0ABM1L806_GEKJA</name>
<evidence type="ECO:0000256" key="10">
    <source>
        <dbReference type="ARBA" id="ARBA00037848"/>
    </source>
</evidence>
<evidence type="ECO:0000256" key="5">
    <source>
        <dbReference type="ARBA" id="ARBA00022679"/>
    </source>
</evidence>
<evidence type="ECO:0000313" key="18">
    <source>
        <dbReference type="RefSeq" id="XP_015282093.1"/>
    </source>
</evidence>
<keyword evidence="7" id="KW-1015">Disulfide bond</keyword>
<dbReference type="Pfam" id="PF00685">
    <property type="entry name" value="Sulfotransfer_1"/>
    <property type="match status" value="1"/>
</dbReference>
<dbReference type="SUPFAM" id="SSF52540">
    <property type="entry name" value="P-loop containing nucleoside triphosphate hydrolases"/>
    <property type="match status" value="1"/>
</dbReference>
<evidence type="ECO:0000256" key="11">
    <source>
        <dbReference type="ARBA" id="ARBA00039538"/>
    </source>
</evidence>
<evidence type="ECO:0000256" key="2">
    <source>
        <dbReference type="ARBA" id="ARBA00005093"/>
    </source>
</evidence>
<keyword evidence="17" id="KW-1185">Reference proteome</keyword>
<dbReference type="InterPro" id="IPR027417">
    <property type="entry name" value="P-loop_NTPase"/>
</dbReference>
<accession>A0ABM1L806</accession>
<proteinExistence type="inferred from homology"/>
<feature type="domain" description="Heparan sulphate-N-deacetylase deacetylase" evidence="16">
    <location>
        <begin position="170"/>
        <end position="349"/>
    </location>
</feature>
<evidence type="ECO:0000256" key="12">
    <source>
        <dbReference type="ARBA" id="ARBA00042929"/>
    </source>
</evidence>
<keyword evidence="6" id="KW-0378">Hydrolase</keyword>
<evidence type="ECO:0000256" key="4">
    <source>
        <dbReference type="ARBA" id="ARBA00012979"/>
    </source>
</evidence>
<keyword evidence="14" id="KW-0472">Membrane</keyword>
<dbReference type="EC" id="2.8.2.8" evidence="4"/>
<dbReference type="Pfam" id="PF12062">
    <property type="entry name" value="HSNSD-CE"/>
    <property type="match status" value="1"/>
</dbReference>
<feature type="transmembrane region" description="Helical" evidence="14">
    <location>
        <begin position="20"/>
        <end position="39"/>
    </location>
</feature>
<evidence type="ECO:0000256" key="6">
    <source>
        <dbReference type="ARBA" id="ARBA00022801"/>
    </source>
</evidence>
<dbReference type="InterPro" id="IPR037359">
    <property type="entry name" value="NST/OST"/>
</dbReference>
<sequence>MTLLVRLRRSFRQVSPQLVLFLLFAFCLLSVFISAYYLYGWKRGLEPSGDIPSPDCDEPKVAPSRLLPLKPIKVVDSSRTDPLVLVFVESLYSQLGQEIVAILESSRFKYLTEIAPGKGDMPTLTDHDRGRFALIIYENILKYVNLDAWNRELLDKYCVEYGVGIIGFFKALFDTQNELRTHIPNFTFNLGYSGKFFHTGTDAEDEGDDLLLSYVKEFWWFPHMWSHMQPHLFHNQSVLAEQMTMNKKFAVEHGIPTDMGYAVAPHHSGVYPVHVQLYEAWKQVWGIRVTSTEEYPHLKPARYRRGFIHNGIMILPRQTCGLFTHTIFYNEYPGGSSELDKIINGGELFLTVLLNPISIFMTHLSNYGNDRLGLYTFRHLVRFLNSWTNLKLQTLPPVQLAQKYFQIFSEEKDPLWQDPCEDKRHKDIWSKEKTCDRFPKLLIIGPQKTGTTALYLFLGMHPDLSSNYPSSETFEEIQFFNGHNYHKGIDWYMEFFPIPSNTTSDFYFEKSANYFDSEVAPRRAAALLSKAKIITILINPADRAYSWYQHQRAHDDPIALKYTFHEVITAGTEASQKLRTLQNRCLVPGWYATHIERWLNNFHANQILVLDGKLLRTEPAKVMETVQKFLGVTNIIDYHKTLAFDPKKGFWCQLLEGGKTKCLGKSKGRKYPEMDLDSRAFLRDYYRDHNIELSKLLYKMGQTLPTWLREELQNTR</sequence>
<keyword evidence="14" id="KW-0812">Transmembrane</keyword>
<evidence type="ECO:0000259" key="16">
    <source>
        <dbReference type="Pfam" id="PF12062"/>
    </source>
</evidence>
<dbReference type="GeneID" id="107123367"/>
<comment type="subcellular location">
    <subcellularLocation>
        <location evidence="10">Golgi apparatus</location>
        <location evidence="10">trans-Golgi network membrane</location>
        <topology evidence="10">Single-pass type II membrane protein</topology>
    </subcellularLocation>
</comment>
<keyword evidence="5" id="KW-0808">Transferase</keyword>
<feature type="domain" description="Sulfotransferase" evidence="15">
    <location>
        <begin position="439"/>
        <end position="692"/>
    </location>
</feature>
<evidence type="ECO:0000256" key="13">
    <source>
        <dbReference type="ARBA" id="ARBA00047710"/>
    </source>
</evidence>
<keyword evidence="8" id="KW-0325">Glycoprotein</keyword>
<dbReference type="RefSeq" id="XP_015282093.1">
    <property type="nucleotide sequence ID" value="XM_015426607.1"/>
</dbReference>
<evidence type="ECO:0000256" key="9">
    <source>
        <dbReference type="ARBA" id="ARBA00023268"/>
    </source>
</evidence>
<dbReference type="PANTHER" id="PTHR10605">
    <property type="entry name" value="HEPARAN SULFATE SULFOTRANSFERASE"/>
    <property type="match status" value="1"/>
</dbReference>
<comment type="catalytic activity">
    <reaction evidence="13">
        <text>alpha-D-glucosaminyl-[heparan sulfate](n) + 3'-phosphoadenylyl sulfate = N-sulfo-alpha-D-glucosaminyl-[heparan sulfate](n) + adenosine 3',5'-bisphosphate + 2 H(+)</text>
        <dbReference type="Rhea" id="RHEA:21980"/>
        <dbReference type="Rhea" id="RHEA-COMP:9830"/>
        <dbReference type="Rhea" id="RHEA-COMP:14602"/>
        <dbReference type="ChEBI" id="CHEBI:15378"/>
        <dbReference type="ChEBI" id="CHEBI:58339"/>
        <dbReference type="ChEBI" id="CHEBI:58343"/>
        <dbReference type="ChEBI" id="CHEBI:58388"/>
        <dbReference type="ChEBI" id="CHEBI:140572"/>
        <dbReference type="EC" id="2.8.2.8"/>
    </reaction>
    <physiologicalReaction direction="left-to-right" evidence="13">
        <dbReference type="Rhea" id="RHEA:21981"/>
    </physiologicalReaction>
</comment>
<organism evidence="17 18">
    <name type="scientific">Gekko japonicus</name>
    <name type="common">Schlegel's Japanese gecko</name>
    <dbReference type="NCBI Taxonomy" id="146911"/>
    <lineage>
        <taxon>Eukaryota</taxon>
        <taxon>Metazoa</taxon>
        <taxon>Chordata</taxon>
        <taxon>Craniata</taxon>
        <taxon>Vertebrata</taxon>
        <taxon>Euteleostomi</taxon>
        <taxon>Lepidosauria</taxon>
        <taxon>Squamata</taxon>
        <taxon>Bifurcata</taxon>
        <taxon>Gekkota</taxon>
        <taxon>Gekkonidae</taxon>
        <taxon>Gekkoninae</taxon>
        <taxon>Gekko</taxon>
    </lineage>
</organism>